<dbReference type="CDD" id="cd06225">
    <property type="entry name" value="HAMP"/>
    <property type="match status" value="1"/>
</dbReference>
<feature type="transmembrane region" description="Helical" evidence="14">
    <location>
        <begin position="192"/>
        <end position="210"/>
    </location>
</feature>
<keyword evidence="5" id="KW-0997">Cell inner membrane</keyword>
<dbReference type="Gene3D" id="1.10.287.950">
    <property type="entry name" value="Methyl-accepting chemotaxis protein"/>
    <property type="match status" value="1"/>
</dbReference>
<proteinExistence type="inferred from homology"/>
<sequence>MTQFLKDITIRRMILCTLLLISAFIAGLSAISFNGLRSAGQALEASSELLHEVSTLSRVNDQVMRARLRLSRQLEYAAEGQKDKAAEEGRSIDTALKEAKAQQTLFIELARQDAPPALLDAMRSGFEALAEGIAVQRQHLEAGAIDKARAHAAGPVVAASRSFGKSMENYEAYAKDRETQLWADAQAKRRQAYVGMGVALALCLLLLVLGDRYVVHFVKRPLDSLKGQFQRIAGGDLTSPIEPFGKNCVGQIIPYLQEMQSSLVRTVHAVRDGVAEINTGSSEIAAGNQDLSSRTEQQAASLEETAASMEQLLSTVTSNAENARLANEMAATASDVVQRGGEAVQAAVSTMREIARDSSRIEDIVGVIDGIAFQTNILALNAAVEAARAGEEGKGFAVVAAEVRSLAQRSAGAAKEIKQLLEASGATVQSGSAQVESAGRTMEEILATIERLTLLVNDIATASHEQVTGIDQVNTAINQMDQVTQQNAALVEEAAAAASSLETQAQRLQGAVSTFRLPAQAQARNGGLPSGLDDRPLAMPYHQLG</sequence>
<evidence type="ECO:0000256" key="12">
    <source>
        <dbReference type="SAM" id="Coils"/>
    </source>
</evidence>
<keyword evidence="12" id="KW-0175">Coiled coil</keyword>
<protein>
    <submittedName>
        <fullName evidence="17">Methyl-accepting chemotaxis sensory transducer</fullName>
    </submittedName>
</protein>
<accession>H0F9S5</accession>
<evidence type="ECO:0000256" key="8">
    <source>
        <dbReference type="ARBA" id="ARBA00023136"/>
    </source>
</evidence>
<dbReference type="GO" id="GO:0007165">
    <property type="term" value="P:signal transduction"/>
    <property type="evidence" value="ECO:0007669"/>
    <property type="project" value="UniProtKB-KW"/>
</dbReference>
<evidence type="ECO:0000256" key="2">
    <source>
        <dbReference type="ARBA" id="ARBA00022475"/>
    </source>
</evidence>
<dbReference type="PANTHER" id="PTHR43531:SF14">
    <property type="entry name" value="METHYL-ACCEPTING CHEMOTAXIS PROTEIN I-RELATED"/>
    <property type="match status" value="1"/>
</dbReference>
<keyword evidence="9 11" id="KW-0807">Transducer</keyword>
<comment type="caution">
    <text evidence="17">The sequence shown here is derived from an EMBL/GenBank/DDBJ whole genome shotgun (WGS) entry which is preliminary data.</text>
</comment>
<evidence type="ECO:0000256" key="4">
    <source>
        <dbReference type="ARBA" id="ARBA00022500"/>
    </source>
</evidence>
<keyword evidence="7 14" id="KW-1133">Transmembrane helix</keyword>
<dbReference type="InterPro" id="IPR004090">
    <property type="entry name" value="Chemotax_Me-accpt_rcpt"/>
</dbReference>
<dbReference type="GO" id="GO:0006935">
    <property type="term" value="P:chemotaxis"/>
    <property type="evidence" value="ECO:0007669"/>
    <property type="project" value="UniProtKB-KW"/>
</dbReference>
<evidence type="ECO:0000313" key="17">
    <source>
        <dbReference type="EMBL" id="EHK64919.1"/>
    </source>
</evidence>
<keyword evidence="8 14" id="KW-0472">Membrane</keyword>
<dbReference type="eggNOG" id="COG0840">
    <property type="taxonomic scope" value="Bacteria"/>
</dbReference>
<name>H0F9S5_9BURK</name>
<dbReference type="EMBL" id="AGUF01000056">
    <property type="protein sequence ID" value="EHK64919.1"/>
    <property type="molecule type" value="Genomic_DNA"/>
</dbReference>
<feature type="domain" description="Methyl-accepting transducer" evidence="15">
    <location>
        <begin position="273"/>
        <end position="502"/>
    </location>
</feature>
<dbReference type="SUPFAM" id="SSF58104">
    <property type="entry name" value="Methyl-accepting chemotaxis protein (MCP) signaling domain"/>
    <property type="match status" value="1"/>
</dbReference>
<evidence type="ECO:0000256" key="7">
    <source>
        <dbReference type="ARBA" id="ARBA00022989"/>
    </source>
</evidence>
<evidence type="ECO:0000256" key="13">
    <source>
        <dbReference type="SAM" id="MobiDB-lite"/>
    </source>
</evidence>
<dbReference type="GO" id="GO:0005886">
    <property type="term" value="C:plasma membrane"/>
    <property type="evidence" value="ECO:0007669"/>
    <property type="project" value="UniProtKB-SubCell"/>
</dbReference>
<dbReference type="STRING" id="477184.KYC_17653"/>
<evidence type="ECO:0000259" key="16">
    <source>
        <dbReference type="PROSITE" id="PS50885"/>
    </source>
</evidence>
<evidence type="ECO:0000256" key="3">
    <source>
        <dbReference type="ARBA" id="ARBA00022481"/>
    </source>
</evidence>
<dbReference type="Pfam" id="PF00672">
    <property type="entry name" value="HAMP"/>
    <property type="match status" value="1"/>
</dbReference>
<evidence type="ECO:0000256" key="10">
    <source>
        <dbReference type="ARBA" id="ARBA00029447"/>
    </source>
</evidence>
<evidence type="ECO:0000256" key="14">
    <source>
        <dbReference type="SAM" id="Phobius"/>
    </source>
</evidence>
<dbReference type="AlphaFoldDB" id="H0F9S5"/>
<feature type="region of interest" description="Disordered" evidence="13">
    <location>
        <begin position="523"/>
        <end position="545"/>
    </location>
</feature>
<feature type="coiled-coil region" evidence="12">
    <location>
        <begin position="473"/>
        <end position="511"/>
    </location>
</feature>
<dbReference type="InterPro" id="IPR003660">
    <property type="entry name" value="HAMP_dom"/>
</dbReference>
<reference evidence="17 18" key="1">
    <citation type="journal article" date="2012" name="J. Bacteriol.">
        <title>Genome sequence of the highly efficient arsenite-oxidizing bacterium Achromobacter arsenitoxydans SY8.</title>
        <authorList>
            <person name="Li X."/>
            <person name="Hu Y."/>
            <person name="Gong J."/>
            <person name="Lin Y."/>
            <person name="Johnstone L."/>
            <person name="Rensing C."/>
            <person name="Wang G."/>
        </authorList>
    </citation>
    <scope>NUCLEOTIDE SEQUENCE [LARGE SCALE GENOMIC DNA]</scope>
    <source>
        <strain evidence="17 18">SY8</strain>
    </source>
</reference>
<gene>
    <name evidence="17" type="ORF">KYC_17653</name>
</gene>
<evidence type="ECO:0000256" key="1">
    <source>
        <dbReference type="ARBA" id="ARBA00004429"/>
    </source>
</evidence>
<dbReference type="PROSITE" id="PS50885">
    <property type="entry name" value="HAMP"/>
    <property type="match status" value="1"/>
</dbReference>
<evidence type="ECO:0000256" key="6">
    <source>
        <dbReference type="ARBA" id="ARBA00022692"/>
    </source>
</evidence>
<evidence type="ECO:0000256" key="9">
    <source>
        <dbReference type="ARBA" id="ARBA00023224"/>
    </source>
</evidence>
<dbReference type="InterPro" id="IPR051310">
    <property type="entry name" value="MCP_chemotaxis"/>
</dbReference>
<dbReference type="PRINTS" id="PR00260">
    <property type="entry name" value="CHEMTRNSDUCR"/>
</dbReference>
<evidence type="ECO:0000259" key="15">
    <source>
        <dbReference type="PROSITE" id="PS50111"/>
    </source>
</evidence>
<keyword evidence="4" id="KW-0145">Chemotaxis</keyword>
<dbReference type="FunFam" id="1.10.287.950:FF:000001">
    <property type="entry name" value="Methyl-accepting chemotaxis sensory transducer"/>
    <property type="match status" value="1"/>
</dbReference>
<dbReference type="PROSITE" id="PS50111">
    <property type="entry name" value="CHEMOTAXIS_TRANSDUC_2"/>
    <property type="match status" value="1"/>
</dbReference>
<dbReference type="PATRIC" id="fig|477184.5.peg.3481"/>
<dbReference type="InterPro" id="IPR003122">
    <property type="entry name" value="Tar_rcpt_lig-bd"/>
</dbReference>
<organism evidence="17 18">
    <name type="scientific">Achromobacter arsenitoxydans SY8</name>
    <dbReference type="NCBI Taxonomy" id="477184"/>
    <lineage>
        <taxon>Bacteria</taxon>
        <taxon>Pseudomonadati</taxon>
        <taxon>Pseudomonadota</taxon>
        <taxon>Betaproteobacteria</taxon>
        <taxon>Burkholderiales</taxon>
        <taxon>Alcaligenaceae</taxon>
        <taxon>Achromobacter</taxon>
    </lineage>
</organism>
<keyword evidence="18" id="KW-1185">Reference proteome</keyword>
<evidence type="ECO:0000256" key="11">
    <source>
        <dbReference type="PROSITE-ProRule" id="PRU00284"/>
    </source>
</evidence>
<dbReference type="CDD" id="cd11386">
    <property type="entry name" value="MCP_signal"/>
    <property type="match status" value="1"/>
</dbReference>
<keyword evidence="6 14" id="KW-0812">Transmembrane</keyword>
<dbReference type="InterPro" id="IPR004089">
    <property type="entry name" value="MCPsignal_dom"/>
</dbReference>
<keyword evidence="3" id="KW-0488">Methylation</keyword>
<comment type="subcellular location">
    <subcellularLocation>
        <location evidence="1">Cell inner membrane</location>
        <topology evidence="1">Multi-pass membrane protein</topology>
    </subcellularLocation>
</comment>
<dbReference type="SUPFAM" id="SSF47170">
    <property type="entry name" value="Aspartate receptor, ligand-binding domain"/>
    <property type="match status" value="1"/>
</dbReference>
<dbReference type="Proteomes" id="UP000003113">
    <property type="component" value="Unassembled WGS sequence"/>
</dbReference>
<dbReference type="Gene3D" id="1.20.120.30">
    <property type="entry name" value="Aspartate receptor, ligand-binding domain"/>
    <property type="match status" value="1"/>
</dbReference>
<keyword evidence="2" id="KW-1003">Cell membrane</keyword>
<dbReference type="Pfam" id="PF02203">
    <property type="entry name" value="TarH"/>
    <property type="match status" value="1"/>
</dbReference>
<comment type="similarity">
    <text evidence="10">Belongs to the methyl-accepting chemotaxis (MCP) protein family.</text>
</comment>
<evidence type="ECO:0000256" key="5">
    <source>
        <dbReference type="ARBA" id="ARBA00022519"/>
    </source>
</evidence>
<dbReference type="GO" id="GO:0004888">
    <property type="term" value="F:transmembrane signaling receptor activity"/>
    <property type="evidence" value="ECO:0007669"/>
    <property type="project" value="InterPro"/>
</dbReference>
<dbReference type="InterPro" id="IPR035440">
    <property type="entry name" value="4HB_MCP_dom_sf"/>
</dbReference>
<dbReference type="Pfam" id="PF00015">
    <property type="entry name" value="MCPsignal"/>
    <property type="match status" value="1"/>
</dbReference>
<dbReference type="SMART" id="SM00304">
    <property type="entry name" value="HAMP"/>
    <property type="match status" value="1"/>
</dbReference>
<evidence type="ECO:0000313" key="18">
    <source>
        <dbReference type="Proteomes" id="UP000003113"/>
    </source>
</evidence>
<dbReference type="OrthoDB" id="9806477at2"/>
<dbReference type="RefSeq" id="WP_008164731.1">
    <property type="nucleotide sequence ID" value="NZ_AGUF01000056.1"/>
</dbReference>
<feature type="domain" description="HAMP" evidence="16">
    <location>
        <begin position="216"/>
        <end position="268"/>
    </location>
</feature>
<dbReference type="SMART" id="SM00283">
    <property type="entry name" value="MA"/>
    <property type="match status" value="1"/>
</dbReference>
<dbReference type="PANTHER" id="PTHR43531">
    <property type="entry name" value="PROTEIN ICFG"/>
    <property type="match status" value="1"/>
</dbReference>